<dbReference type="Proteomes" id="UP001556709">
    <property type="component" value="Unassembled WGS sequence"/>
</dbReference>
<dbReference type="EMBL" id="JBAKFM010000002">
    <property type="protein sequence ID" value="MEX0469066.1"/>
    <property type="molecule type" value="Genomic_DNA"/>
</dbReference>
<dbReference type="PRINTS" id="PR00081">
    <property type="entry name" value="GDHRDH"/>
</dbReference>
<organism evidence="3 4">
    <name type="scientific">Spiribacter pallidus</name>
    <dbReference type="NCBI Taxonomy" id="1987936"/>
    <lineage>
        <taxon>Bacteria</taxon>
        <taxon>Pseudomonadati</taxon>
        <taxon>Pseudomonadota</taxon>
        <taxon>Gammaproteobacteria</taxon>
        <taxon>Chromatiales</taxon>
        <taxon>Ectothiorhodospiraceae</taxon>
        <taxon>Spiribacter</taxon>
    </lineage>
</organism>
<dbReference type="PROSITE" id="PS00061">
    <property type="entry name" value="ADH_SHORT"/>
    <property type="match status" value="1"/>
</dbReference>
<evidence type="ECO:0000313" key="4">
    <source>
        <dbReference type="Proteomes" id="UP001556709"/>
    </source>
</evidence>
<dbReference type="PANTHER" id="PTHR43669:SF3">
    <property type="entry name" value="ALCOHOL DEHYDROGENASE, PUTATIVE (AFU_ORTHOLOGUE AFUA_3G03445)-RELATED"/>
    <property type="match status" value="1"/>
</dbReference>
<dbReference type="InterPro" id="IPR002347">
    <property type="entry name" value="SDR_fam"/>
</dbReference>
<sequence length="253" mass="26457">MTPDWPITPSTLPQPGRLTGQRLLITGAAGGLGSAVAATAAAEGADLVLLDRDIKGLEALHDDIEAKGHPRPALYPLDYLSAAPDDYAELATGIAADLGGIEQLLHTAADAGDATPMALYDPQTWLKTLHININGAFLVTQALLPMLREQAGRVIFVDDHDAHHRRAATGAYGVSKAALMGMMRVIAAEHSPANPVVSCAIDPGPMRTALRRGLFAGEMAEEVDSPAHAAGCVAALLDPRHPPANGVHYRVDA</sequence>
<accession>A0ABV3TED8</accession>
<dbReference type="InterPro" id="IPR020904">
    <property type="entry name" value="Sc_DH/Rdtase_CS"/>
</dbReference>
<comment type="similarity">
    <text evidence="1">Belongs to the short-chain dehydrogenases/reductases (SDR) family.</text>
</comment>
<evidence type="ECO:0000313" key="3">
    <source>
        <dbReference type="EMBL" id="MEX0469066.1"/>
    </source>
</evidence>
<keyword evidence="4" id="KW-1185">Reference proteome</keyword>
<evidence type="ECO:0000256" key="2">
    <source>
        <dbReference type="ARBA" id="ARBA00023002"/>
    </source>
</evidence>
<dbReference type="SUPFAM" id="SSF51735">
    <property type="entry name" value="NAD(P)-binding Rossmann-fold domains"/>
    <property type="match status" value="1"/>
</dbReference>
<gene>
    <name evidence="3" type="ORF">V6X73_04935</name>
</gene>
<proteinExistence type="inferred from homology"/>
<reference evidence="3 4" key="1">
    <citation type="submission" date="2024-02" db="EMBL/GenBank/DDBJ databases">
        <title>New especies of Spiribacter isolated from saline water.</title>
        <authorList>
            <person name="Leon M.J."/>
            <person name="De La Haba R."/>
            <person name="Sanchez-Porro C."/>
            <person name="Ventosa A."/>
        </authorList>
    </citation>
    <scope>NUCLEOTIDE SEQUENCE [LARGE SCALE GENOMIC DNA]</scope>
    <source>
        <strain evidence="4">ag22IC6-390</strain>
    </source>
</reference>
<dbReference type="RefSeq" id="WP_367958705.1">
    <property type="nucleotide sequence ID" value="NZ_JBAKFK010000002.1"/>
</dbReference>
<protein>
    <submittedName>
        <fullName evidence="3">SDR family NAD(P)-dependent oxidoreductase</fullName>
    </submittedName>
</protein>
<keyword evidence="2" id="KW-0560">Oxidoreductase</keyword>
<evidence type="ECO:0000256" key="1">
    <source>
        <dbReference type="ARBA" id="ARBA00006484"/>
    </source>
</evidence>
<dbReference type="InterPro" id="IPR036291">
    <property type="entry name" value="NAD(P)-bd_dom_sf"/>
</dbReference>
<dbReference type="Gene3D" id="3.40.50.720">
    <property type="entry name" value="NAD(P)-binding Rossmann-like Domain"/>
    <property type="match status" value="1"/>
</dbReference>
<dbReference type="Pfam" id="PF00106">
    <property type="entry name" value="adh_short"/>
    <property type="match status" value="1"/>
</dbReference>
<dbReference type="PANTHER" id="PTHR43669">
    <property type="entry name" value="5-KETO-D-GLUCONATE 5-REDUCTASE"/>
    <property type="match status" value="1"/>
</dbReference>
<comment type="caution">
    <text evidence="3">The sequence shown here is derived from an EMBL/GenBank/DDBJ whole genome shotgun (WGS) entry which is preliminary data.</text>
</comment>
<name>A0ABV3TED8_9GAMM</name>